<gene>
    <name evidence="1" type="ORF">DPMN_152636</name>
</gene>
<sequence length="55" mass="6538">MDFERNERQLCKKTRQWGSRPIGWMLCLLGSPCSFRRGQWTRHDRPNGLDLTDST</sequence>
<evidence type="ECO:0000313" key="2">
    <source>
        <dbReference type="Proteomes" id="UP000828390"/>
    </source>
</evidence>
<dbReference type="AlphaFoldDB" id="A0A9D4FIN5"/>
<proteinExistence type="predicted"/>
<comment type="caution">
    <text evidence="1">The sequence shown here is derived from an EMBL/GenBank/DDBJ whole genome shotgun (WGS) entry which is preliminary data.</text>
</comment>
<keyword evidence="2" id="KW-1185">Reference proteome</keyword>
<dbReference type="EMBL" id="JAIWYP010000007">
    <property type="protein sequence ID" value="KAH3799032.1"/>
    <property type="molecule type" value="Genomic_DNA"/>
</dbReference>
<dbReference type="Proteomes" id="UP000828390">
    <property type="component" value="Unassembled WGS sequence"/>
</dbReference>
<evidence type="ECO:0000313" key="1">
    <source>
        <dbReference type="EMBL" id="KAH3799032.1"/>
    </source>
</evidence>
<organism evidence="1 2">
    <name type="scientific">Dreissena polymorpha</name>
    <name type="common">Zebra mussel</name>
    <name type="synonym">Mytilus polymorpha</name>
    <dbReference type="NCBI Taxonomy" id="45954"/>
    <lineage>
        <taxon>Eukaryota</taxon>
        <taxon>Metazoa</taxon>
        <taxon>Spiralia</taxon>
        <taxon>Lophotrochozoa</taxon>
        <taxon>Mollusca</taxon>
        <taxon>Bivalvia</taxon>
        <taxon>Autobranchia</taxon>
        <taxon>Heteroconchia</taxon>
        <taxon>Euheterodonta</taxon>
        <taxon>Imparidentia</taxon>
        <taxon>Neoheterodontei</taxon>
        <taxon>Myida</taxon>
        <taxon>Dreissenoidea</taxon>
        <taxon>Dreissenidae</taxon>
        <taxon>Dreissena</taxon>
    </lineage>
</organism>
<accession>A0A9D4FIN5</accession>
<reference evidence="1" key="1">
    <citation type="journal article" date="2019" name="bioRxiv">
        <title>The Genome of the Zebra Mussel, Dreissena polymorpha: A Resource for Invasive Species Research.</title>
        <authorList>
            <person name="McCartney M.A."/>
            <person name="Auch B."/>
            <person name="Kono T."/>
            <person name="Mallez S."/>
            <person name="Zhang Y."/>
            <person name="Obille A."/>
            <person name="Becker A."/>
            <person name="Abrahante J.E."/>
            <person name="Garbe J."/>
            <person name="Badalamenti J.P."/>
            <person name="Herman A."/>
            <person name="Mangelson H."/>
            <person name="Liachko I."/>
            <person name="Sullivan S."/>
            <person name="Sone E.D."/>
            <person name="Koren S."/>
            <person name="Silverstein K.A.T."/>
            <person name="Beckman K.B."/>
            <person name="Gohl D.M."/>
        </authorList>
    </citation>
    <scope>NUCLEOTIDE SEQUENCE</scope>
    <source>
        <strain evidence="1">Duluth1</strain>
        <tissue evidence="1">Whole animal</tissue>
    </source>
</reference>
<reference evidence="1" key="2">
    <citation type="submission" date="2020-11" db="EMBL/GenBank/DDBJ databases">
        <authorList>
            <person name="McCartney M.A."/>
            <person name="Auch B."/>
            <person name="Kono T."/>
            <person name="Mallez S."/>
            <person name="Becker A."/>
            <person name="Gohl D.M."/>
            <person name="Silverstein K.A.T."/>
            <person name="Koren S."/>
            <person name="Bechman K.B."/>
            <person name="Herman A."/>
            <person name="Abrahante J.E."/>
            <person name="Garbe J."/>
        </authorList>
    </citation>
    <scope>NUCLEOTIDE SEQUENCE</scope>
    <source>
        <strain evidence="1">Duluth1</strain>
        <tissue evidence="1">Whole animal</tissue>
    </source>
</reference>
<protein>
    <submittedName>
        <fullName evidence="1">Uncharacterized protein</fullName>
    </submittedName>
</protein>
<name>A0A9D4FIN5_DREPO</name>